<dbReference type="AlphaFoldDB" id="A0A0U3E3B4"/>
<reference evidence="12" key="1">
    <citation type="journal article" date="2016" name="Heredity">
        <title>The cacao pathogen Moniliophthora roreri (Marasmiaceae) possesses biallelic A and B mating loci but reproduces clonally.</title>
        <authorList>
            <person name="Diaz-Valderrama J.R."/>
            <person name="Aime M.C."/>
        </authorList>
    </citation>
    <scope>NUCLEOTIDE SEQUENCE</scope>
    <source>
        <strain evidence="12">JD2</strain>
    </source>
</reference>
<evidence type="ECO:0000256" key="11">
    <source>
        <dbReference type="SAM" id="Phobius"/>
    </source>
</evidence>
<feature type="transmembrane region" description="Helical" evidence="11">
    <location>
        <begin position="115"/>
        <end position="137"/>
    </location>
</feature>
<keyword evidence="6" id="KW-0297">G-protein coupled receptor</keyword>
<evidence type="ECO:0000256" key="2">
    <source>
        <dbReference type="ARBA" id="ARBA00011085"/>
    </source>
</evidence>
<dbReference type="CDD" id="cd14966">
    <property type="entry name" value="7tmD_STE3"/>
    <property type="match status" value="1"/>
</dbReference>
<evidence type="ECO:0000256" key="8">
    <source>
        <dbReference type="ARBA" id="ARBA00023170"/>
    </source>
</evidence>
<dbReference type="PANTHER" id="PTHR28097:SF1">
    <property type="entry name" value="PHEROMONE A FACTOR RECEPTOR"/>
    <property type="match status" value="1"/>
</dbReference>
<feature type="transmembrane region" description="Helical" evidence="11">
    <location>
        <begin position="208"/>
        <end position="231"/>
    </location>
</feature>
<dbReference type="InterPro" id="IPR000481">
    <property type="entry name" value="GPCR_Pheromne_B_alpha_rcpt"/>
</dbReference>
<dbReference type="PRINTS" id="PR00901">
    <property type="entry name" value="PHEROMONEBAR"/>
</dbReference>
<keyword evidence="3" id="KW-0589">Pheromone response</keyword>
<dbReference type="PRINTS" id="PR00899">
    <property type="entry name" value="GPCRSTE3"/>
</dbReference>
<protein>
    <submittedName>
        <fullName evidence="12">Pheromone receptor STE3_Mr4.2</fullName>
    </submittedName>
</protein>
<proteinExistence type="inferred from homology"/>
<feature type="transmembrane region" description="Helical" evidence="11">
    <location>
        <begin position="161"/>
        <end position="187"/>
    </location>
</feature>
<evidence type="ECO:0000256" key="9">
    <source>
        <dbReference type="ARBA" id="ARBA00023224"/>
    </source>
</evidence>
<accession>A0A0U3E3B4</accession>
<dbReference type="PANTHER" id="PTHR28097">
    <property type="entry name" value="PHEROMONE A FACTOR RECEPTOR"/>
    <property type="match status" value="1"/>
</dbReference>
<sequence length="559" mass="61709">MSVPKDPTYPLFPIFACLGFILSIIPLPWHIQALNSGTCAFMIWTAALCLVQFVNSVVWSGNVNNIAPVWCDISTQIILGAAVGIPASTLCISRRLYRITSTQTVSITPRDKKKAVIEDICIAAGVPALVLVMHIAVHPHRFDILEDVGCYPTTYNTLPAYFLYFMWPILLGVLSLIYSCLNLRSFYIRRAQFAQFMSSNSAMNMSRYLRLMVLAIVDIMFTIPLGTYVVYAGTHGVPLRPWISWEETHFNFGRVDLVPAIVWRNNPDYLLSMEFSRWLAPFCAILFFALFGFASEAKKNYSAAFWWVAKKFGRHPPPKTGPNVPQPKYKPTENKAGGGILPLYIITKTSSEGQETPCSTLKDVDSPADKSKAFALTSPASSRPPSYTHSETSSPSRSFVTLPDTEHASIYSSPRISISSAYACSSTPSMTTTDHHTIEMTTSAEPNHPASLLATAADDYSIYARTVASSIINETSTSNVAADSQSDPYLRQVQSGNRVYIPEAYYPSQTPQPELPSPPPFKNAAAHSYRQDDRVTSHAGIRGVDGGIFFTVQQSQTTL</sequence>
<feature type="region of interest" description="Disordered" evidence="10">
    <location>
        <begin position="375"/>
        <end position="399"/>
    </location>
</feature>
<dbReference type="InterPro" id="IPR001499">
    <property type="entry name" value="GPCR_STE3"/>
</dbReference>
<evidence type="ECO:0000256" key="1">
    <source>
        <dbReference type="ARBA" id="ARBA00004141"/>
    </source>
</evidence>
<evidence type="ECO:0000313" key="12">
    <source>
        <dbReference type="EMBL" id="ALT56989.1"/>
    </source>
</evidence>
<feature type="transmembrane region" description="Helical" evidence="11">
    <location>
        <begin position="275"/>
        <end position="294"/>
    </location>
</feature>
<comment type="similarity">
    <text evidence="2">Belongs to the G-protein coupled receptor 4 family.</text>
</comment>
<evidence type="ECO:0000256" key="7">
    <source>
        <dbReference type="ARBA" id="ARBA00023136"/>
    </source>
</evidence>
<evidence type="ECO:0000256" key="10">
    <source>
        <dbReference type="SAM" id="MobiDB-lite"/>
    </source>
</evidence>
<dbReference type="GO" id="GO:0000750">
    <property type="term" value="P:pheromone-dependent signal transduction involved in conjugation with cellular fusion"/>
    <property type="evidence" value="ECO:0007669"/>
    <property type="project" value="TreeGrafter"/>
</dbReference>
<keyword evidence="9" id="KW-0807">Transducer</keyword>
<evidence type="ECO:0000256" key="3">
    <source>
        <dbReference type="ARBA" id="ARBA00022507"/>
    </source>
</evidence>
<feature type="transmembrane region" description="Helical" evidence="11">
    <location>
        <begin position="12"/>
        <end position="29"/>
    </location>
</feature>
<dbReference type="EMBL" id="KU232968">
    <property type="protein sequence ID" value="ALT56989.1"/>
    <property type="molecule type" value="Genomic_DNA"/>
</dbReference>
<keyword evidence="5 11" id="KW-1133">Transmembrane helix</keyword>
<evidence type="ECO:0000256" key="5">
    <source>
        <dbReference type="ARBA" id="ARBA00022989"/>
    </source>
</evidence>
<keyword evidence="7 11" id="KW-0472">Membrane</keyword>
<feature type="transmembrane region" description="Helical" evidence="11">
    <location>
        <begin position="73"/>
        <end position="94"/>
    </location>
</feature>
<dbReference type="GO" id="GO:0004934">
    <property type="term" value="F:mating-type alpha-factor pheromone receptor activity"/>
    <property type="evidence" value="ECO:0007669"/>
    <property type="project" value="InterPro"/>
</dbReference>
<dbReference type="GO" id="GO:0005886">
    <property type="term" value="C:plasma membrane"/>
    <property type="evidence" value="ECO:0007669"/>
    <property type="project" value="TreeGrafter"/>
</dbReference>
<keyword evidence="4 11" id="KW-0812">Transmembrane</keyword>
<dbReference type="Pfam" id="PF02076">
    <property type="entry name" value="STE3"/>
    <property type="match status" value="1"/>
</dbReference>
<comment type="subcellular location">
    <subcellularLocation>
        <location evidence="1">Membrane</location>
        <topology evidence="1">Multi-pass membrane protein</topology>
    </subcellularLocation>
</comment>
<keyword evidence="8 12" id="KW-0675">Receptor</keyword>
<organism evidence="12">
    <name type="scientific">Moniliophthora roreri</name>
    <name type="common">Frosty pod rot fungus</name>
    <name type="synonym">Monilia roreri</name>
    <dbReference type="NCBI Taxonomy" id="221103"/>
    <lineage>
        <taxon>Eukaryota</taxon>
        <taxon>Fungi</taxon>
        <taxon>Dikarya</taxon>
        <taxon>Basidiomycota</taxon>
        <taxon>Agaricomycotina</taxon>
        <taxon>Agaricomycetes</taxon>
        <taxon>Agaricomycetidae</taxon>
        <taxon>Agaricales</taxon>
        <taxon>Marasmiineae</taxon>
        <taxon>Marasmiaceae</taxon>
        <taxon>Moniliophthora</taxon>
    </lineage>
</organism>
<evidence type="ECO:0000256" key="4">
    <source>
        <dbReference type="ARBA" id="ARBA00022692"/>
    </source>
</evidence>
<feature type="transmembrane region" description="Helical" evidence="11">
    <location>
        <begin position="41"/>
        <end position="61"/>
    </location>
</feature>
<name>A0A0U3E3B4_MONRR</name>
<evidence type="ECO:0000256" key="6">
    <source>
        <dbReference type="ARBA" id="ARBA00023040"/>
    </source>
</evidence>
<feature type="compositionally biased region" description="Polar residues" evidence="10">
    <location>
        <begin position="378"/>
        <end position="399"/>
    </location>
</feature>